<name>A0A3Q9RNQ5_9BACI</name>
<evidence type="ECO:0000313" key="2">
    <source>
        <dbReference type="EMBL" id="AZV43889.1"/>
    </source>
</evidence>
<evidence type="ECO:0000256" key="1">
    <source>
        <dbReference type="SAM" id="Phobius"/>
    </source>
</evidence>
<dbReference type="EMBL" id="CP026095">
    <property type="protein sequence ID" value="AZV43889.1"/>
    <property type="molecule type" value="Genomic_DNA"/>
</dbReference>
<accession>A0A3Q9RNQ5</accession>
<keyword evidence="1" id="KW-1133">Transmembrane helix</keyword>
<sequence length="197" mass="22578">MKNSVKIILALSLVVVVFLLFIVFKGINNSNEKIESLEIPKEMSYLKDTKKLYVVKEYSVKKERYIQYEQNYIGKSQEFNTWFGAETFLETENEEGLFYSSDKVLAYPVEKGEKWTVDSYTFTIESVDKTITTPAGTFNDVAAVKTIEKGVEEYSVTYFAKGVGQILRESVDANGKKTMRFELQEIKETKSEEDAAQ</sequence>
<dbReference type="Gene3D" id="2.40.360.20">
    <property type="match status" value="1"/>
</dbReference>
<evidence type="ECO:0000313" key="3">
    <source>
        <dbReference type="Proteomes" id="UP000283095"/>
    </source>
</evidence>
<dbReference type="AlphaFoldDB" id="A0A3Q9RNQ5"/>
<dbReference type="KEGG" id="pasa:BAOM_3280"/>
<reference evidence="2 3" key="1">
    <citation type="submission" date="2018-01" db="EMBL/GenBank/DDBJ databases">
        <title>Bacillus asahii Genome sequencing and assembly.</title>
        <authorList>
            <person name="Jiang H."/>
            <person name="Feng Y."/>
            <person name="Zhao F."/>
            <person name="Lin X."/>
        </authorList>
    </citation>
    <scope>NUCLEOTIDE SEQUENCE [LARGE SCALE GENOMIC DNA]</scope>
    <source>
        <strain evidence="2 3">OM18</strain>
    </source>
</reference>
<dbReference type="OrthoDB" id="2453732at2"/>
<gene>
    <name evidence="2" type="ORF">BAOM_3280</name>
</gene>
<protein>
    <submittedName>
        <fullName evidence="2">Uncharacterized protein</fullName>
    </submittedName>
</protein>
<proteinExistence type="predicted"/>
<organism evidence="2 3">
    <name type="scientific">Peribacillus asahii</name>
    <dbReference type="NCBI Taxonomy" id="228899"/>
    <lineage>
        <taxon>Bacteria</taxon>
        <taxon>Bacillati</taxon>
        <taxon>Bacillota</taxon>
        <taxon>Bacilli</taxon>
        <taxon>Bacillales</taxon>
        <taxon>Bacillaceae</taxon>
        <taxon>Peribacillus</taxon>
    </lineage>
</organism>
<feature type="transmembrane region" description="Helical" evidence="1">
    <location>
        <begin position="7"/>
        <end position="27"/>
    </location>
</feature>
<dbReference type="Proteomes" id="UP000283095">
    <property type="component" value="Chromosome"/>
</dbReference>
<dbReference type="RefSeq" id="WP_127760980.1">
    <property type="nucleotide sequence ID" value="NZ_CP026095.1"/>
</dbReference>
<keyword evidence="1" id="KW-0472">Membrane</keyword>
<keyword evidence="1" id="KW-0812">Transmembrane</keyword>